<evidence type="ECO:0000313" key="1">
    <source>
        <dbReference type="Ensembl" id="ENSSTUP00000046934.1"/>
    </source>
</evidence>
<sequence length="249" mass="28705">MDELVHDLVSALEQTPEQTSEQTKIEELWDEMILRCRGWKHHCDSSLHPMEHGCCLSEAERTPRNGHFRRRRMVKRMTSDETVSLQQKLTVLGVDGEWGGNHRSSKNKGLSRLKKGLEAGWEWEWTGRLMQLLSNFNMKCILTMILFFLFCSDSGLLTNDEGRQGIHVILLFCVWRRGMGVPSLLPSWDPDTPPVLEVPDSAPPTFLQPAQPTQRCRRRLPSKDNSISVSVERIKYFSQDLYQWLPSIG</sequence>
<dbReference type="AlphaFoldDB" id="A0A673ZI78"/>
<organism evidence="1 2">
    <name type="scientific">Salmo trutta</name>
    <name type="common">Brown trout</name>
    <dbReference type="NCBI Taxonomy" id="8032"/>
    <lineage>
        <taxon>Eukaryota</taxon>
        <taxon>Metazoa</taxon>
        <taxon>Chordata</taxon>
        <taxon>Craniata</taxon>
        <taxon>Vertebrata</taxon>
        <taxon>Euteleostomi</taxon>
        <taxon>Actinopterygii</taxon>
        <taxon>Neopterygii</taxon>
        <taxon>Teleostei</taxon>
        <taxon>Protacanthopterygii</taxon>
        <taxon>Salmoniformes</taxon>
        <taxon>Salmonidae</taxon>
        <taxon>Salmoninae</taxon>
        <taxon>Salmo</taxon>
    </lineage>
</organism>
<protein>
    <submittedName>
        <fullName evidence="1">Uncharacterized protein</fullName>
    </submittedName>
</protein>
<dbReference type="InParanoid" id="A0A673ZI78"/>
<dbReference type="Ensembl" id="ENSSTUT00000048960.1">
    <property type="protein sequence ID" value="ENSSTUP00000046934.1"/>
    <property type="gene ID" value="ENSSTUG00000019725.1"/>
</dbReference>
<evidence type="ECO:0000313" key="2">
    <source>
        <dbReference type="Proteomes" id="UP000472277"/>
    </source>
</evidence>
<keyword evidence="2" id="KW-1185">Reference proteome</keyword>
<reference evidence="1" key="1">
    <citation type="submission" date="2025-08" db="UniProtKB">
        <authorList>
            <consortium name="Ensembl"/>
        </authorList>
    </citation>
    <scope>IDENTIFICATION</scope>
</reference>
<dbReference type="Proteomes" id="UP000472277">
    <property type="component" value="Chromosome 33"/>
</dbReference>
<dbReference type="GeneTree" id="ENSGT01000000221503"/>
<name>A0A673ZI78_SALTR</name>
<reference evidence="1" key="2">
    <citation type="submission" date="2025-09" db="UniProtKB">
        <authorList>
            <consortium name="Ensembl"/>
        </authorList>
    </citation>
    <scope>IDENTIFICATION</scope>
</reference>
<accession>A0A673ZI78</accession>
<proteinExistence type="predicted"/>